<evidence type="ECO:0000313" key="3">
    <source>
        <dbReference type="EMBL" id="KAF5577150.1"/>
    </source>
</evidence>
<dbReference type="Proteomes" id="UP000546213">
    <property type="component" value="Unassembled WGS sequence"/>
</dbReference>
<dbReference type="AlphaFoldDB" id="A0A8H5NVC0"/>
<evidence type="ECO:0000256" key="2">
    <source>
        <dbReference type="SAM" id="Phobius"/>
    </source>
</evidence>
<protein>
    <submittedName>
        <fullName evidence="3">Uncharacterized protein</fullName>
    </submittedName>
</protein>
<keyword evidence="4" id="KW-1185">Reference proteome</keyword>
<dbReference type="EMBL" id="JAAOAS010000392">
    <property type="protein sequence ID" value="KAF5577150.1"/>
    <property type="molecule type" value="Genomic_DNA"/>
</dbReference>
<comment type="caution">
    <text evidence="3">The sequence shown here is derived from an EMBL/GenBank/DDBJ whole genome shotgun (WGS) entry which is preliminary data.</text>
</comment>
<keyword evidence="2" id="KW-0812">Transmembrane</keyword>
<sequence length="177" mass="19193">MTQRKANFFRDQVLRGDYKEVLIHVIAALINLIRTGLSPHIILHEIHLTLTSPKCGPVMIMELIFLLANTRSDMGCQSSLLVGDPFFYTQAPAIILCPKAPKGDELILSSEMTKEYAEVGLRLIVGDVPEKHSNKGTKTKGTLTMSTEASLGSPRSPRARASTSRLGEAPASSCGST</sequence>
<evidence type="ECO:0000313" key="4">
    <source>
        <dbReference type="Proteomes" id="UP000546213"/>
    </source>
</evidence>
<feature type="region of interest" description="Disordered" evidence="1">
    <location>
        <begin position="130"/>
        <end position="177"/>
    </location>
</feature>
<dbReference type="OrthoDB" id="5087753at2759"/>
<feature type="compositionally biased region" description="Low complexity" evidence="1">
    <location>
        <begin position="153"/>
        <end position="165"/>
    </location>
</feature>
<keyword evidence="2" id="KW-0472">Membrane</keyword>
<evidence type="ECO:0000256" key="1">
    <source>
        <dbReference type="SAM" id="MobiDB-lite"/>
    </source>
</evidence>
<gene>
    <name evidence="3" type="ORF">FPCIR_12213</name>
</gene>
<feature type="compositionally biased region" description="Polar residues" evidence="1">
    <location>
        <begin position="139"/>
        <end position="150"/>
    </location>
</feature>
<organism evidence="3 4">
    <name type="scientific">Fusarium pseudocircinatum</name>
    <dbReference type="NCBI Taxonomy" id="56676"/>
    <lineage>
        <taxon>Eukaryota</taxon>
        <taxon>Fungi</taxon>
        <taxon>Dikarya</taxon>
        <taxon>Ascomycota</taxon>
        <taxon>Pezizomycotina</taxon>
        <taxon>Sordariomycetes</taxon>
        <taxon>Hypocreomycetidae</taxon>
        <taxon>Hypocreales</taxon>
        <taxon>Nectriaceae</taxon>
        <taxon>Fusarium</taxon>
        <taxon>Fusarium fujikuroi species complex</taxon>
    </lineage>
</organism>
<feature type="transmembrane region" description="Helical" evidence="2">
    <location>
        <begin position="21"/>
        <end position="43"/>
    </location>
</feature>
<reference evidence="3 4" key="1">
    <citation type="submission" date="2020-05" db="EMBL/GenBank/DDBJ databases">
        <title>Identification and distribution of gene clusters putatively required for synthesis of sphingolipid metabolism inhibitors in phylogenetically diverse species of the filamentous fungus Fusarium.</title>
        <authorList>
            <person name="Kim H.-S."/>
            <person name="Busman M."/>
            <person name="Brown D.W."/>
            <person name="Divon H."/>
            <person name="Uhlig S."/>
            <person name="Proctor R.H."/>
        </authorList>
    </citation>
    <scope>NUCLEOTIDE SEQUENCE [LARGE SCALE GENOMIC DNA]</scope>
    <source>
        <strain evidence="3 4">NRRL 36939</strain>
    </source>
</reference>
<accession>A0A8H5NVC0</accession>
<keyword evidence="2" id="KW-1133">Transmembrane helix</keyword>
<name>A0A8H5NVC0_9HYPO</name>
<proteinExistence type="predicted"/>